<proteinExistence type="inferred from homology"/>
<protein>
    <recommendedName>
        <fullName evidence="3 7">Malonyl CoA-acyl carrier protein transacylase</fullName>
        <ecNumber evidence="2 7">2.3.1.39</ecNumber>
    </recommendedName>
</protein>
<dbReference type="InterPro" id="IPR024925">
    <property type="entry name" value="Malonyl_CoA-ACP_transAc"/>
</dbReference>
<dbReference type="EMBL" id="CP127389">
    <property type="protein sequence ID" value="WIV88251.1"/>
    <property type="molecule type" value="Genomic_DNA"/>
</dbReference>
<evidence type="ECO:0000256" key="2">
    <source>
        <dbReference type="ARBA" id="ARBA00013258"/>
    </source>
</evidence>
<evidence type="ECO:0000259" key="8">
    <source>
        <dbReference type="SMART" id="SM00827"/>
    </source>
</evidence>
<comment type="pathway">
    <text evidence="1">Lipid metabolism; fatty acid biosynthesis.</text>
</comment>
<dbReference type="PIRSF" id="PIRSF000446">
    <property type="entry name" value="Mct"/>
    <property type="match status" value="1"/>
</dbReference>
<evidence type="ECO:0000313" key="10">
    <source>
        <dbReference type="Proteomes" id="UP001226651"/>
    </source>
</evidence>
<dbReference type="SMART" id="SM00827">
    <property type="entry name" value="PKS_AT"/>
    <property type="match status" value="1"/>
</dbReference>
<dbReference type="Gene3D" id="3.30.70.250">
    <property type="entry name" value="Malonyl-CoA ACP transacylase, ACP-binding"/>
    <property type="match status" value="1"/>
</dbReference>
<evidence type="ECO:0000256" key="5">
    <source>
        <dbReference type="ARBA" id="ARBA00023315"/>
    </source>
</evidence>
<keyword evidence="5 7" id="KW-0012">Acyltransferase</keyword>
<keyword evidence="10" id="KW-1185">Reference proteome</keyword>
<name>A0ABY8Y8F5_9GAMM</name>
<sequence length="312" mass="35110">MPLTDREYHQKEEMILFFPGQGMPYLGMGNRAYSDSPSIKWVWNCASEIAGFDVRAICLKGPMNKLIQTHYQQVAITTINIATLYLLRERCCVNEAGYAGHSAGEYSALFAANVIGLESVFKLINYRASIMQQLATNKKGAMYVVKGCSYQTLSALIEQQNMATLVNVCCDNSELYQVIGGEYESVRKVVNQLVKMKIEASKLAVNGAWHTELMREGKKLLAHFLQQIPFSIPHKPVVMNVSADVTTDIETIKQNLVNQLTETVKWTATMALWGSLGYKNFIELGDKRSLYYLAKSSCSLKDKNILHFNDYI</sequence>
<comment type="catalytic activity">
    <reaction evidence="6 7">
        <text>holo-[ACP] + malonyl-CoA = malonyl-[ACP] + CoA</text>
        <dbReference type="Rhea" id="RHEA:41792"/>
        <dbReference type="Rhea" id="RHEA-COMP:9623"/>
        <dbReference type="Rhea" id="RHEA-COMP:9685"/>
        <dbReference type="ChEBI" id="CHEBI:57287"/>
        <dbReference type="ChEBI" id="CHEBI:57384"/>
        <dbReference type="ChEBI" id="CHEBI:64479"/>
        <dbReference type="ChEBI" id="CHEBI:78449"/>
        <dbReference type="EC" id="2.3.1.39"/>
    </reaction>
</comment>
<dbReference type="InterPro" id="IPR050858">
    <property type="entry name" value="Mal-CoA-ACP_Trans/PKS_FabD"/>
</dbReference>
<dbReference type="SUPFAM" id="SSF55048">
    <property type="entry name" value="Probable ACP-binding domain of malonyl-CoA ACP transacylase"/>
    <property type="match status" value="1"/>
</dbReference>
<dbReference type="InterPro" id="IPR014043">
    <property type="entry name" value="Acyl_transferase_dom"/>
</dbReference>
<dbReference type="GO" id="GO:0004314">
    <property type="term" value="F:[acyl-carrier-protein] S-malonyltransferase activity"/>
    <property type="evidence" value="ECO:0007669"/>
    <property type="project" value="UniProtKB-EC"/>
</dbReference>
<comment type="similarity">
    <text evidence="7">Belongs to the fabD family.</text>
</comment>
<feature type="domain" description="Malonyl-CoA:ACP transacylase (MAT)" evidence="8">
    <location>
        <begin position="17"/>
        <end position="304"/>
    </location>
</feature>
<dbReference type="PANTHER" id="PTHR42681:SF1">
    <property type="entry name" value="MALONYL-COA-ACYL CARRIER PROTEIN TRANSACYLASE, MITOCHONDRIAL"/>
    <property type="match status" value="1"/>
</dbReference>
<keyword evidence="4 7" id="KW-0808">Transferase</keyword>
<dbReference type="InterPro" id="IPR016035">
    <property type="entry name" value="Acyl_Trfase/lysoPLipase"/>
</dbReference>
<dbReference type="SUPFAM" id="SSF52151">
    <property type="entry name" value="FabD/lysophospholipase-like"/>
    <property type="match status" value="1"/>
</dbReference>
<evidence type="ECO:0000256" key="4">
    <source>
        <dbReference type="ARBA" id="ARBA00022679"/>
    </source>
</evidence>
<dbReference type="RefSeq" id="WP_285805063.1">
    <property type="nucleotide sequence ID" value="NZ_CP127389.1"/>
</dbReference>
<evidence type="ECO:0000313" key="9">
    <source>
        <dbReference type="EMBL" id="WIV88251.1"/>
    </source>
</evidence>
<dbReference type="InterPro" id="IPR001227">
    <property type="entry name" value="Ac_transferase_dom_sf"/>
</dbReference>
<dbReference type="PANTHER" id="PTHR42681">
    <property type="entry name" value="MALONYL-COA-ACYL CARRIER PROTEIN TRANSACYLASE, MITOCHONDRIAL"/>
    <property type="match status" value="1"/>
</dbReference>
<organism evidence="9 10">
    <name type="scientific">Proteus appendicitidis</name>
    <dbReference type="NCBI Taxonomy" id="3034648"/>
    <lineage>
        <taxon>Bacteria</taxon>
        <taxon>Pseudomonadati</taxon>
        <taxon>Pseudomonadota</taxon>
        <taxon>Gammaproteobacteria</taxon>
        <taxon>Enterobacterales</taxon>
        <taxon>Morganellaceae</taxon>
        <taxon>Proteus</taxon>
    </lineage>
</organism>
<evidence type="ECO:0000256" key="3">
    <source>
        <dbReference type="ARBA" id="ARBA00018953"/>
    </source>
</evidence>
<gene>
    <name evidence="9" type="ORF">QQS39_17640</name>
</gene>
<dbReference type="Pfam" id="PF00698">
    <property type="entry name" value="Acyl_transf_1"/>
    <property type="match status" value="1"/>
</dbReference>
<evidence type="ECO:0000256" key="1">
    <source>
        <dbReference type="ARBA" id="ARBA00005194"/>
    </source>
</evidence>
<dbReference type="EC" id="2.3.1.39" evidence="2 7"/>
<evidence type="ECO:0000256" key="6">
    <source>
        <dbReference type="ARBA" id="ARBA00048462"/>
    </source>
</evidence>
<dbReference type="InterPro" id="IPR016036">
    <property type="entry name" value="Malonyl_transacylase_ACP-bd"/>
</dbReference>
<dbReference type="Proteomes" id="UP001226651">
    <property type="component" value="Chromosome"/>
</dbReference>
<accession>A0ABY8Y8F5</accession>
<reference evidence="9 10" key="1">
    <citation type="submission" date="2023-06" db="EMBL/GenBank/DDBJ databases">
        <title>Proteus appendicitidis sp. nov., isolated from the appendiceal pus of an appendicitis patient in Yongzhou, China.</title>
        <authorList>
            <person name="Cai X."/>
        </authorList>
    </citation>
    <scope>NUCLEOTIDE SEQUENCE [LARGE SCALE GENOMIC DNA]</scope>
    <source>
        <strain evidence="9 10">HZ0627</strain>
    </source>
</reference>
<dbReference type="Gene3D" id="3.40.366.10">
    <property type="entry name" value="Malonyl-Coenzyme A Acyl Carrier Protein, domain 2"/>
    <property type="match status" value="1"/>
</dbReference>
<evidence type="ECO:0000256" key="7">
    <source>
        <dbReference type="PIRNR" id="PIRNR000446"/>
    </source>
</evidence>